<protein>
    <submittedName>
        <fullName evidence="2">RHS repeat-associated core domain-containing protein</fullName>
    </submittedName>
</protein>
<evidence type="ECO:0000313" key="2">
    <source>
        <dbReference type="EMBL" id="MFC7443075.1"/>
    </source>
</evidence>
<feature type="non-terminal residue" evidence="2">
    <location>
        <position position="70"/>
    </location>
</feature>
<name>A0ABW2RQ28_9BACL</name>
<dbReference type="Gene3D" id="2.180.10.10">
    <property type="entry name" value="RHS repeat-associated core"/>
    <property type="match status" value="1"/>
</dbReference>
<comment type="caution">
    <text evidence="2">The sequence shown here is derived from an EMBL/GenBank/DDBJ whole genome shotgun (WGS) entry which is preliminary data.</text>
</comment>
<reference evidence="3" key="1">
    <citation type="journal article" date="2019" name="Int. J. Syst. Evol. Microbiol.">
        <title>The Global Catalogue of Microorganisms (GCM) 10K type strain sequencing project: providing services to taxonomists for standard genome sequencing and annotation.</title>
        <authorList>
            <consortium name="The Broad Institute Genomics Platform"/>
            <consortium name="The Broad Institute Genome Sequencing Center for Infectious Disease"/>
            <person name="Wu L."/>
            <person name="Ma J."/>
        </authorList>
    </citation>
    <scope>NUCLEOTIDE SEQUENCE [LARGE SCALE GENOMIC DNA]</scope>
    <source>
        <strain evidence="3">CGMCC 1.12942</strain>
    </source>
</reference>
<dbReference type="RefSeq" id="WP_379867405.1">
    <property type="nucleotide sequence ID" value="NZ_JBHTBW010000075.1"/>
</dbReference>
<dbReference type="InterPro" id="IPR022385">
    <property type="entry name" value="Rhs_assc_core"/>
</dbReference>
<feature type="region of interest" description="Disordered" evidence="1">
    <location>
        <begin position="1"/>
        <end position="22"/>
    </location>
</feature>
<organism evidence="2 3">
    <name type="scientific">Laceyella putida</name>
    <dbReference type="NCBI Taxonomy" id="110101"/>
    <lineage>
        <taxon>Bacteria</taxon>
        <taxon>Bacillati</taxon>
        <taxon>Bacillota</taxon>
        <taxon>Bacilli</taxon>
        <taxon>Bacillales</taxon>
        <taxon>Thermoactinomycetaceae</taxon>
        <taxon>Laceyella</taxon>
    </lineage>
</organism>
<proteinExistence type="predicted"/>
<dbReference type="EMBL" id="JBHTBW010000075">
    <property type="protein sequence ID" value="MFC7443075.1"/>
    <property type="molecule type" value="Genomic_DNA"/>
</dbReference>
<accession>A0ABW2RQ28</accession>
<gene>
    <name evidence="2" type="ORF">ACFQNG_18575</name>
</gene>
<sequence length="70" mass="8053">MLRDYDPATGRFIIPDSHEGEEDDPITLNRYLYAEGDPVNNIDPEGFWLSWGRIWKGVKRAAKKAYNVAI</sequence>
<evidence type="ECO:0000313" key="3">
    <source>
        <dbReference type="Proteomes" id="UP001596500"/>
    </source>
</evidence>
<dbReference type="NCBIfam" id="TIGR03696">
    <property type="entry name" value="Rhs_assc_core"/>
    <property type="match status" value="1"/>
</dbReference>
<evidence type="ECO:0000256" key="1">
    <source>
        <dbReference type="SAM" id="MobiDB-lite"/>
    </source>
</evidence>
<keyword evidence="3" id="KW-1185">Reference proteome</keyword>
<dbReference type="Proteomes" id="UP001596500">
    <property type="component" value="Unassembled WGS sequence"/>
</dbReference>